<dbReference type="AlphaFoldDB" id="A0A1H6QZ68"/>
<dbReference type="OrthoDB" id="1118217at2"/>
<dbReference type="InterPro" id="IPR050553">
    <property type="entry name" value="Thioredoxin_ResA/DsbE_sf"/>
</dbReference>
<dbReference type="PROSITE" id="PS51352">
    <property type="entry name" value="THIOREDOXIN_2"/>
    <property type="match status" value="1"/>
</dbReference>
<reference evidence="2 3" key="1">
    <citation type="submission" date="2016-10" db="EMBL/GenBank/DDBJ databases">
        <authorList>
            <person name="de Groot N.N."/>
        </authorList>
    </citation>
    <scope>NUCLEOTIDE SEQUENCE [LARGE SCALE GENOMIC DNA]</scope>
    <source>
        <strain evidence="2 3">DSM 19938</strain>
    </source>
</reference>
<dbReference type="GO" id="GO:0016491">
    <property type="term" value="F:oxidoreductase activity"/>
    <property type="evidence" value="ECO:0007669"/>
    <property type="project" value="InterPro"/>
</dbReference>
<dbReference type="RefSeq" id="WP_090332461.1">
    <property type="nucleotide sequence ID" value="NZ_FNXY01000001.1"/>
</dbReference>
<dbReference type="SUPFAM" id="SSF52833">
    <property type="entry name" value="Thioredoxin-like"/>
    <property type="match status" value="1"/>
</dbReference>
<evidence type="ECO:0000313" key="3">
    <source>
        <dbReference type="Proteomes" id="UP000199532"/>
    </source>
</evidence>
<dbReference type="Pfam" id="PF00578">
    <property type="entry name" value="AhpC-TSA"/>
    <property type="match status" value="1"/>
</dbReference>
<dbReference type="InterPro" id="IPR000866">
    <property type="entry name" value="AhpC/TSA"/>
</dbReference>
<name>A0A1H6QZ68_9BACT</name>
<dbReference type="PANTHER" id="PTHR42852">
    <property type="entry name" value="THIOL:DISULFIDE INTERCHANGE PROTEIN DSBE"/>
    <property type="match status" value="1"/>
</dbReference>
<evidence type="ECO:0000259" key="1">
    <source>
        <dbReference type="PROSITE" id="PS51352"/>
    </source>
</evidence>
<dbReference type="EMBL" id="FNXY01000001">
    <property type="protein sequence ID" value="SEI46284.1"/>
    <property type="molecule type" value="Genomic_DNA"/>
</dbReference>
<dbReference type="GO" id="GO:0016209">
    <property type="term" value="F:antioxidant activity"/>
    <property type="evidence" value="ECO:0007669"/>
    <property type="project" value="InterPro"/>
</dbReference>
<dbReference type="Proteomes" id="UP000199532">
    <property type="component" value="Unassembled WGS sequence"/>
</dbReference>
<proteinExistence type="predicted"/>
<organism evidence="2 3">
    <name type="scientific">Dyadobacter koreensis</name>
    <dbReference type="NCBI Taxonomy" id="408657"/>
    <lineage>
        <taxon>Bacteria</taxon>
        <taxon>Pseudomonadati</taxon>
        <taxon>Bacteroidota</taxon>
        <taxon>Cytophagia</taxon>
        <taxon>Cytophagales</taxon>
        <taxon>Spirosomataceae</taxon>
        <taxon>Dyadobacter</taxon>
    </lineage>
</organism>
<dbReference type="CDD" id="cd02966">
    <property type="entry name" value="TlpA_like_family"/>
    <property type="match status" value="1"/>
</dbReference>
<gene>
    <name evidence="2" type="ORF">SAMN04487995_0933</name>
</gene>
<dbReference type="PANTHER" id="PTHR42852:SF13">
    <property type="entry name" value="PROTEIN DIPZ"/>
    <property type="match status" value="1"/>
</dbReference>
<dbReference type="Gene3D" id="3.40.30.10">
    <property type="entry name" value="Glutaredoxin"/>
    <property type="match status" value="1"/>
</dbReference>
<sequence>MNARFCSLGRLLPDLFYFTILFILLWCWKPAVGQSAATVPIIGQKVPDVDLGQVLRFKDGKAKLSDFQGKLLILDFWATWCKPCVMMIPRMDSLEKQFEGKVQFLPVSYQTAEQIAVFRQKLARRNGMRIQGPEVVGDTLLKLLFPHSGVPHYVWIDQEGVLRAVTGLEEITAAKIQQVLSSLSAFLPEKKDEPRLSYDPHTTPLFEFIGQQKLPAFGEVNYHALLTGYIPGMQSRTSFLKPRVKGQNWRLTYCNENLRSMYGYAYGRARRFFSDNSISIEVRDSSQFFHMGKTAREWMPQHSYCYELVVPAQLADSGFAMVQKDLRRLFPQYEARVEKRKMKVLALVRTSASDKIKSRSEQRKVSYDGFSYQAQRTTMENFLVGLNGIYMNSSPMPIADHTGYQGEIDLALDVKFSDLEDVNRGLSRYDLRLIETVDSVEILVIKDRVRMDTSAEN</sequence>
<evidence type="ECO:0000313" key="2">
    <source>
        <dbReference type="EMBL" id="SEI46284.1"/>
    </source>
</evidence>
<protein>
    <submittedName>
        <fullName evidence="2">Soil-associated protein, TIGR03435 family</fullName>
    </submittedName>
</protein>
<feature type="domain" description="Thioredoxin" evidence="1">
    <location>
        <begin position="40"/>
        <end position="185"/>
    </location>
</feature>
<dbReference type="InterPro" id="IPR013766">
    <property type="entry name" value="Thioredoxin_domain"/>
</dbReference>
<dbReference type="InterPro" id="IPR036249">
    <property type="entry name" value="Thioredoxin-like_sf"/>
</dbReference>
<dbReference type="STRING" id="408657.SAMN04487995_0933"/>
<accession>A0A1H6QZ68</accession>
<keyword evidence="3" id="KW-1185">Reference proteome</keyword>